<protein>
    <recommendedName>
        <fullName evidence="2">DNA methylase N-4/N-6 domain-containing protein</fullName>
    </recommendedName>
</protein>
<comment type="caution">
    <text evidence="1">The sequence shown here is derived from an EMBL/GenBank/DDBJ whole genome shotgun (WGS) entry which is preliminary data.</text>
</comment>
<evidence type="ECO:0008006" key="2">
    <source>
        <dbReference type="Google" id="ProtNLM"/>
    </source>
</evidence>
<gene>
    <name evidence="1" type="ORF">S03H2_50951</name>
</gene>
<dbReference type="AlphaFoldDB" id="X1HGY7"/>
<proteinExistence type="predicted"/>
<evidence type="ECO:0000313" key="1">
    <source>
        <dbReference type="EMBL" id="GAH69436.1"/>
    </source>
</evidence>
<accession>X1HGY7</accession>
<name>X1HGY7_9ZZZZ</name>
<organism evidence="1">
    <name type="scientific">marine sediment metagenome</name>
    <dbReference type="NCBI Taxonomy" id="412755"/>
    <lineage>
        <taxon>unclassified sequences</taxon>
        <taxon>metagenomes</taxon>
        <taxon>ecological metagenomes</taxon>
    </lineage>
</organism>
<reference evidence="1" key="1">
    <citation type="journal article" date="2014" name="Front. Microbiol.">
        <title>High frequency of phylogenetically diverse reductive dehalogenase-homologous genes in deep subseafloor sedimentary metagenomes.</title>
        <authorList>
            <person name="Kawai M."/>
            <person name="Futagami T."/>
            <person name="Toyoda A."/>
            <person name="Takaki Y."/>
            <person name="Nishi S."/>
            <person name="Hori S."/>
            <person name="Arai W."/>
            <person name="Tsubouchi T."/>
            <person name="Morono Y."/>
            <person name="Uchiyama I."/>
            <person name="Ito T."/>
            <person name="Fujiyama A."/>
            <person name="Inagaki F."/>
            <person name="Takami H."/>
        </authorList>
    </citation>
    <scope>NUCLEOTIDE SEQUENCE</scope>
    <source>
        <strain evidence="1">Expedition CK06-06</strain>
    </source>
</reference>
<sequence length="92" mass="10804">NMSDYCRVSAKNRFAELVNDINAEYLVVSYNNTYDSKSNSSQNKITLEEIKNILSKRGKTKIFEKDYRHFNAGSTDFKNHKEYLFVTNINHE</sequence>
<dbReference type="EMBL" id="BARU01032297">
    <property type="protein sequence ID" value="GAH69436.1"/>
    <property type="molecule type" value="Genomic_DNA"/>
</dbReference>
<feature type="non-terminal residue" evidence="1">
    <location>
        <position position="1"/>
    </location>
</feature>